<reference evidence="1" key="2">
    <citation type="submission" date="2023-01" db="EMBL/GenBank/DDBJ databases">
        <authorList>
            <person name="Petersen C."/>
        </authorList>
    </citation>
    <scope>NUCLEOTIDE SEQUENCE</scope>
    <source>
        <strain evidence="1">IBT 15450</strain>
    </source>
</reference>
<dbReference type="AlphaFoldDB" id="A0AAD6N5N1"/>
<keyword evidence="2" id="KW-1185">Reference proteome</keyword>
<protein>
    <submittedName>
        <fullName evidence="1">Uncharacterized protein</fullName>
    </submittedName>
</protein>
<dbReference type="EMBL" id="JAQJZL010000010">
    <property type="protein sequence ID" value="KAJ6034269.1"/>
    <property type="molecule type" value="Genomic_DNA"/>
</dbReference>
<dbReference type="Proteomes" id="UP001219568">
    <property type="component" value="Unassembled WGS sequence"/>
</dbReference>
<sequence length="104" mass="11349">MAEEYTLMATPEAMANHIVQIFPEVDLSVEVQNLIDALPVEWAFTNMALGGDDLRRFFETDQDLQNSGSEHPISLSGLSDQVEALTDGDRAVHGSDSGSLVEIE</sequence>
<comment type="caution">
    <text evidence="1">The sequence shown here is derived from an EMBL/GenBank/DDBJ whole genome shotgun (WGS) entry which is preliminary data.</text>
</comment>
<evidence type="ECO:0000313" key="2">
    <source>
        <dbReference type="Proteomes" id="UP001219568"/>
    </source>
</evidence>
<proteinExistence type="predicted"/>
<reference evidence="1" key="1">
    <citation type="journal article" date="2023" name="IMA Fungus">
        <title>Comparative genomic study of the Penicillium genus elucidates a diverse pangenome and 15 lateral gene transfer events.</title>
        <authorList>
            <person name="Petersen C."/>
            <person name="Sorensen T."/>
            <person name="Nielsen M.R."/>
            <person name="Sondergaard T.E."/>
            <person name="Sorensen J.L."/>
            <person name="Fitzpatrick D.A."/>
            <person name="Frisvad J.C."/>
            <person name="Nielsen K.L."/>
        </authorList>
    </citation>
    <scope>NUCLEOTIDE SEQUENCE</scope>
    <source>
        <strain evidence="1">IBT 15450</strain>
    </source>
</reference>
<gene>
    <name evidence="1" type="ORF">N7460_008444</name>
</gene>
<organism evidence="1 2">
    <name type="scientific">Penicillium canescens</name>
    <dbReference type="NCBI Taxonomy" id="5083"/>
    <lineage>
        <taxon>Eukaryota</taxon>
        <taxon>Fungi</taxon>
        <taxon>Dikarya</taxon>
        <taxon>Ascomycota</taxon>
        <taxon>Pezizomycotina</taxon>
        <taxon>Eurotiomycetes</taxon>
        <taxon>Eurotiomycetidae</taxon>
        <taxon>Eurotiales</taxon>
        <taxon>Aspergillaceae</taxon>
        <taxon>Penicillium</taxon>
    </lineage>
</organism>
<evidence type="ECO:0000313" key="1">
    <source>
        <dbReference type="EMBL" id="KAJ6034269.1"/>
    </source>
</evidence>
<accession>A0AAD6N5N1</accession>
<name>A0AAD6N5N1_PENCN</name>